<evidence type="ECO:0000313" key="3">
    <source>
        <dbReference type="Proteomes" id="UP000319931"/>
    </source>
</evidence>
<dbReference type="Pfam" id="PF06676">
    <property type="entry name" value="DUF1178"/>
    <property type="match status" value="1"/>
</dbReference>
<reference evidence="2 3" key="1">
    <citation type="journal article" date="2019" name="Environ. Microbiol.">
        <title>Species interactions and distinct microbial communities in high Arctic permafrost affected cryosols are associated with the CH4 and CO2 gas fluxes.</title>
        <authorList>
            <person name="Altshuler I."/>
            <person name="Hamel J."/>
            <person name="Turney S."/>
            <person name="Magnuson E."/>
            <person name="Levesque R."/>
            <person name="Greer C."/>
            <person name="Whyte L.G."/>
        </authorList>
    </citation>
    <scope>NUCLEOTIDE SEQUENCE [LARGE SCALE GENOMIC DNA]</scope>
    <source>
        <strain evidence="2 3">E6.1</strain>
    </source>
</reference>
<accession>A0A502FZQ4</accession>
<proteinExistence type="predicted"/>
<evidence type="ECO:0000256" key="1">
    <source>
        <dbReference type="SAM" id="MobiDB-lite"/>
    </source>
</evidence>
<name>A0A502FZQ4_9SPHN</name>
<sequence>MIVFDLRCSQAHVFEAWFGSSSAFEEQRERGLLSCAICGDRAIGKAVMAPNVGAKGNSRSEVVASRPDPQTPATTPQAIKAALSALATAQAEMLKPSQWVGRAFADQARAMHVGETAAAPIHGETTLAEAQALLEDGVGIAALPLPVVPPRSVN</sequence>
<feature type="region of interest" description="Disordered" evidence="1">
    <location>
        <begin position="56"/>
        <end position="75"/>
    </location>
</feature>
<dbReference type="OrthoDB" id="9799894at2"/>
<keyword evidence="3" id="KW-1185">Reference proteome</keyword>
<comment type="caution">
    <text evidence="2">The sequence shown here is derived from an EMBL/GenBank/DDBJ whole genome shotgun (WGS) entry which is preliminary data.</text>
</comment>
<dbReference type="AlphaFoldDB" id="A0A502FZQ4"/>
<gene>
    <name evidence="2" type="ORF">EAH76_06810</name>
</gene>
<dbReference type="PIRSF" id="PIRSF032131">
    <property type="entry name" value="UCP032131"/>
    <property type="match status" value="1"/>
</dbReference>
<dbReference type="EMBL" id="RCZC01000002">
    <property type="protein sequence ID" value="TPG54373.1"/>
    <property type="molecule type" value="Genomic_DNA"/>
</dbReference>
<protein>
    <submittedName>
        <fullName evidence="2">DUF1178 family protein</fullName>
    </submittedName>
</protein>
<organism evidence="2 3">
    <name type="scientific">Sphingomonas glacialis</name>
    <dbReference type="NCBI Taxonomy" id="658225"/>
    <lineage>
        <taxon>Bacteria</taxon>
        <taxon>Pseudomonadati</taxon>
        <taxon>Pseudomonadota</taxon>
        <taxon>Alphaproteobacteria</taxon>
        <taxon>Sphingomonadales</taxon>
        <taxon>Sphingomonadaceae</taxon>
        <taxon>Sphingomonas</taxon>
    </lineage>
</organism>
<dbReference type="InterPro" id="IPR009562">
    <property type="entry name" value="DUF1178"/>
</dbReference>
<dbReference type="Proteomes" id="UP000319931">
    <property type="component" value="Unassembled WGS sequence"/>
</dbReference>
<dbReference type="RefSeq" id="WP_140849412.1">
    <property type="nucleotide sequence ID" value="NZ_RCZC01000002.1"/>
</dbReference>
<evidence type="ECO:0000313" key="2">
    <source>
        <dbReference type="EMBL" id="TPG54373.1"/>
    </source>
</evidence>